<gene>
    <name evidence="2" type="ORF">A3F25_00160</name>
</gene>
<evidence type="ECO:0000313" key="2">
    <source>
        <dbReference type="EMBL" id="OGN18890.1"/>
    </source>
</evidence>
<proteinExistence type="predicted"/>
<keyword evidence="1" id="KW-0472">Membrane</keyword>
<dbReference type="Proteomes" id="UP000177478">
    <property type="component" value="Unassembled WGS sequence"/>
</dbReference>
<evidence type="ECO:0000256" key="1">
    <source>
        <dbReference type="SAM" id="Phobius"/>
    </source>
</evidence>
<protein>
    <submittedName>
        <fullName evidence="2">Uncharacterized protein</fullName>
    </submittedName>
</protein>
<comment type="caution">
    <text evidence="2">The sequence shown here is derived from an EMBL/GenBank/DDBJ whole genome shotgun (WGS) entry which is preliminary data.</text>
</comment>
<dbReference type="STRING" id="1802689.A3F25_00160"/>
<sequence>MRNPLTFRVESWIGALLLLGVAGFFIALMFSAQSSFSSDLNVDISMSTQTQRRHKTTEAIAQTDRALIDAWIADGDIVVPPDVDVYKFVLKNYPDKPWRK</sequence>
<dbReference type="EMBL" id="MGKD01000027">
    <property type="protein sequence ID" value="OGN18890.1"/>
    <property type="molecule type" value="Genomic_DNA"/>
</dbReference>
<evidence type="ECO:0000313" key="3">
    <source>
        <dbReference type="Proteomes" id="UP000177478"/>
    </source>
</evidence>
<name>A0A1F8G1H9_9BACT</name>
<organism evidence="2 3">
    <name type="scientific">Candidatus Yanofskybacteria bacterium RIFCSPHIGHO2_12_FULL_45_19b</name>
    <dbReference type="NCBI Taxonomy" id="1802689"/>
    <lineage>
        <taxon>Bacteria</taxon>
        <taxon>Candidatus Yanofskyibacteriota</taxon>
    </lineage>
</organism>
<accession>A0A1F8G1H9</accession>
<reference evidence="2 3" key="1">
    <citation type="journal article" date="2016" name="Nat. Commun.">
        <title>Thousands of microbial genomes shed light on interconnected biogeochemical processes in an aquifer system.</title>
        <authorList>
            <person name="Anantharaman K."/>
            <person name="Brown C.T."/>
            <person name="Hug L.A."/>
            <person name="Sharon I."/>
            <person name="Castelle C.J."/>
            <person name="Probst A.J."/>
            <person name="Thomas B.C."/>
            <person name="Singh A."/>
            <person name="Wilkins M.J."/>
            <person name="Karaoz U."/>
            <person name="Brodie E.L."/>
            <person name="Williams K.H."/>
            <person name="Hubbard S.S."/>
            <person name="Banfield J.F."/>
        </authorList>
    </citation>
    <scope>NUCLEOTIDE SEQUENCE [LARGE SCALE GENOMIC DNA]</scope>
</reference>
<feature type="transmembrane region" description="Helical" evidence="1">
    <location>
        <begin position="12"/>
        <end position="30"/>
    </location>
</feature>
<keyword evidence="1" id="KW-1133">Transmembrane helix</keyword>
<keyword evidence="1" id="KW-0812">Transmembrane</keyword>
<dbReference type="AlphaFoldDB" id="A0A1F8G1H9"/>